<protein>
    <submittedName>
        <fullName evidence="2">Uncharacterized protein</fullName>
    </submittedName>
</protein>
<keyword evidence="1" id="KW-1185">Reference proteome</keyword>
<reference evidence="2" key="1">
    <citation type="submission" date="2022-11" db="UniProtKB">
        <authorList>
            <consortium name="WormBaseParasite"/>
        </authorList>
    </citation>
    <scope>IDENTIFICATION</scope>
</reference>
<dbReference type="WBParaSite" id="ACRNAN_scaffold7110.g29702.t1">
    <property type="protein sequence ID" value="ACRNAN_scaffold7110.g29702.t1"/>
    <property type="gene ID" value="ACRNAN_scaffold7110.g29702"/>
</dbReference>
<evidence type="ECO:0000313" key="1">
    <source>
        <dbReference type="Proteomes" id="UP000887540"/>
    </source>
</evidence>
<evidence type="ECO:0000313" key="2">
    <source>
        <dbReference type="WBParaSite" id="ACRNAN_scaffold7110.g29702.t1"/>
    </source>
</evidence>
<proteinExistence type="predicted"/>
<dbReference type="Proteomes" id="UP000887540">
    <property type="component" value="Unplaced"/>
</dbReference>
<accession>A0A914EBR2</accession>
<sequence>MAHPKYCGDRYAKMLKQVCAFQGESKPCLKNIISLEEQLQRKCCDQGCSFDEAKGVCCFTQQCLDRCYPGKGYRMGQVY</sequence>
<dbReference type="AlphaFoldDB" id="A0A914EBR2"/>
<name>A0A914EBR2_9BILA</name>
<organism evidence="1 2">
    <name type="scientific">Acrobeloides nanus</name>
    <dbReference type="NCBI Taxonomy" id="290746"/>
    <lineage>
        <taxon>Eukaryota</taxon>
        <taxon>Metazoa</taxon>
        <taxon>Ecdysozoa</taxon>
        <taxon>Nematoda</taxon>
        <taxon>Chromadorea</taxon>
        <taxon>Rhabditida</taxon>
        <taxon>Tylenchina</taxon>
        <taxon>Cephalobomorpha</taxon>
        <taxon>Cephaloboidea</taxon>
        <taxon>Cephalobidae</taxon>
        <taxon>Acrobeloides</taxon>
    </lineage>
</organism>